<dbReference type="PANTHER" id="PTHR22916:SF3">
    <property type="entry name" value="UDP-GLCNAC:BETAGAL BETA-1,3-N-ACETYLGLUCOSAMINYLTRANSFERASE-LIKE PROTEIN 1"/>
    <property type="match status" value="1"/>
</dbReference>
<dbReference type="CDD" id="cd00761">
    <property type="entry name" value="Glyco_tranf_GTA_type"/>
    <property type="match status" value="1"/>
</dbReference>
<dbReference type="AlphaFoldDB" id="A0A5M4FDA0"/>
<dbReference type="Proteomes" id="UP000380867">
    <property type="component" value="Unassembled WGS sequence"/>
</dbReference>
<dbReference type="Gene3D" id="3.90.550.10">
    <property type="entry name" value="Spore Coat Polysaccharide Biosynthesis Protein SpsA, Chain A"/>
    <property type="match status" value="1"/>
</dbReference>
<dbReference type="RefSeq" id="WP_149688642.1">
    <property type="nucleotide sequence ID" value="NZ_SDPQ02000002.1"/>
</dbReference>
<dbReference type="Pfam" id="PF00535">
    <property type="entry name" value="Glycos_transf_2"/>
    <property type="match status" value="1"/>
</dbReference>
<name>A0A5M4FDA0_9ACTN</name>
<keyword evidence="3" id="KW-1185">Reference proteome</keyword>
<protein>
    <submittedName>
        <fullName evidence="2">Glycosyltransferase family 2 protein</fullName>
    </submittedName>
</protein>
<dbReference type="InterPro" id="IPR029044">
    <property type="entry name" value="Nucleotide-diphossugar_trans"/>
</dbReference>
<evidence type="ECO:0000259" key="1">
    <source>
        <dbReference type="Pfam" id="PF00535"/>
    </source>
</evidence>
<evidence type="ECO:0000313" key="2">
    <source>
        <dbReference type="EMBL" id="KAA1397150.1"/>
    </source>
</evidence>
<feature type="domain" description="Glycosyltransferase 2-like" evidence="1">
    <location>
        <begin position="28"/>
        <end position="189"/>
    </location>
</feature>
<evidence type="ECO:0000313" key="3">
    <source>
        <dbReference type="Proteomes" id="UP000380867"/>
    </source>
</evidence>
<proteinExistence type="predicted"/>
<reference evidence="2" key="1">
    <citation type="submission" date="2019-09" db="EMBL/GenBank/DDBJ databases">
        <authorList>
            <person name="Li J."/>
        </authorList>
    </citation>
    <scope>NUCLEOTIDE SEQUENCE [LARGE SCALE GENOMIC DNA]</scope>
    <source>
        <strain evidence="2">JCM 14732</strain>
    </source>
</reference>
<dbReference type="OrthoDB" id="2676521at2"/>
<dbReference type="EMBL" id="SDPQ02000002">
    <property type="protein sequence ID" value="KAA1397150.1"/>
    <property type="molecule type" value="Genomic_DNA"/>
</dbReference>
<gene>
    <name evidence="2" type="ORF">ESP70_007015</name>
</gene>
<sequence>MARLRRRLRRAVTMPLDRWRQRSRPLLTIVVPVYNGEAYLDECLISARKQDYRRVEIVVIDDGSTDGSLAVAHRHAKADARVTVLSQANAGVGEARRAAVAVATGEFLTFLDADDSLTRGGLRAAMDVLEVTGSDVSVMPYQRQEGTAIRPPAPWIRNLHAHPARHTTLVERPDVLVNAVACAKIFRRTFWDATQLSFPTVLLAGDQIVTATAYRDAHGIDISGVMGYTWRRQESSISQGQVTAEAVHARQDAIDAVLEVLAPLPDVRAERALQYLRYNIPNSVLKLERADDTYLDALVARVPRIVEAAPADRYAREVPAQYRVLYALFATGDREAIWRYVRAEGMQSEMHPSGFEPSGLTSYLPGWQSDPVPPEAYVLTAEQTALKATVRAIHHDGANLVLDVAAWFPNVDPSEPSLTIKTDGDLVDVVQWGEPVVFTSRTGSERAYPGSGWIVTLRGAARRAPRAITVTLQDGPLEGTATAKIPM</sequence>
<accession>A0A5M4FDA0</accession>
<dbReference type="PANTHER" id="PTHR22916">
    <property type="entry name" value="GLYCOSYLTRANSFERASE"/>
    <property type="match status" value="1"/>
</dbReference>
<dbReference type="InterPro" id="IPR001173">
    <property type="entry name" value="Glyco_trans_2-like"/>
</dbReference>
<dbReference type="SUPFAM" id="SSF53448">
    <property type="entry name" value="Nucleotide-diphospho-sugar transferases"/>
    <property type="match status" value="1"/>
</dbReference>
<dbReference type="GO" id="GO:0016758">
    <property type="term" value="F:hexosyltransferase activity"/>
    <property type="evidence" value="ECO:0007669"/>
    <property type="project" value="UniProtKB-ARBA"/>
</dbReference>
<organism evidence="2 3">
    <name type="scientific">Aeromicrobium ginsengisoli</name>
    <dbReference type="NCBI Taxonomy" id="363867"/>
    <lineage>
        <taxon>Bacteria</taxon>
        <taxon>Bacillati</taxon>
        <taxon>Actinomycetota</taxon>
        <taxon>Actinomycetes</taxon>
        <taxon>Propionibacteriales</taxon>
        <taxon>Nocardioidaceae</taxon>
        <taxon>Aeromicrobium</taxon>
    </lineage>
</organism>
<comment type="caution">
    <text evidence="2">The sequence shown here is derived from an EMBL/GenBank/DDBJ whole genome shotgun (WGS) entry which is preliminary data.</text>
</comment>